<evidence type="ECO:0000313" key="2">
    <source>
        <dbReference type="EMBL" id="MBB5061967.1"/>
    </source>
</evidence>
<dbReference type="InterPro" id="IPR011045">
    <property type="entry name" value="N2O_reductase_N"/>
</dbReference>
<dbReference type="GO" id="GO:0003677">
    <property type="term" value="F:DNA binding"/>
    <property type="evidence" value="ECO:0007669"/>
    <property type="project" value="UniProtKB-KW"/>
</dbReference>
<proteinExistence type="predicted"/>
<keyword evidence="1" id="KW-0732">Signal</keyword>
<dbReference type="InterPro" id="IPR051200">
    <property type="entry name" value="Host-pathogen_enzymatic-act"/>
</dbReference>
<evidence type="ECO:0000313" key="3">
    <source>
        <dbReference type="Proteomes" id="UP000584867"/>
    </source>
</evidence>
<accession>A0A7W8E7Q2</accession>
<dbReference type="SUPFAM" id="SSF50974">
    <property type="entry name" value="Nitrous oxide reductase, N-terminal domain"/>
    <property type="match status" value="1"/>
</dbReference>
<protein>
    <submittedName>
        <fullName evidence="2">DNA-binding beta-propeller fold protein YncE</fullName>
    </submittedName>
</protein>
<dbReference type="EMBL" id="JACHIO010000001">
    <property type="protein sequence ID" value="MBB5061967.1"/>
    <property type="molecule type" value="Genomic_DNA"/>
</dbReference>
<dbReference type="RefSeq" id="WP_184252488.1">
    <property type="nucleotide sequence ID" value="NZ_JACHIO010000001.1"/>
</dbReference>
<dbReference type="PROSITE" id="PS51257">
    <property type="entry name" value="PROKAR_LIPOPROTEIN"/>
    <property type="match status" value="1"/>
</dbReference>
<feature type="signal peptide" evidence="1">
    <location>
        <begin position="1"/>
        <end position="26"/>
    </location>
</feature>
<dbReference type="InterPro" id="IPR015943">
    <property type="entry name" value="WD40/YVTN_repeat-like_dom_sf"/>
</dbReference>
<keyword evidence="2" id="KW-0238">DNA-binding</keyword>
<evidence type="ECO:0000256" key="1">
    <source>
        <dbReference type="SAM" id="SignalP"/>
    </source>
</evidence>
<dbReference type="Gene3D" id="2.130.10.10">
    <property type="entry name" value="YVTN repeat-like/Quinoprotein amine dehydrogenase"/>
    <property type="match status" value="2"/>
</dbReference>
<reference evidence="2 3" key="1">
    <citation type="submission" date="2020-08" db="EMBL/GenBank/DDBJ databases">
        <title>Genomic Encyclopedia of Type Strains, Phase IV (KMG-V): Genome sequencing to study the core and pangenomes of soil and plant-associated prokaryotes.</title>
        <authorList>
            <person name="Whitman W."/>
        </authorList>
    </citation>
    <scope>NUCLEOTIDE SEQUENCE [LARGE SCALE GENOMIC DNA]</scope>
    <source>
        <strain evidence="2 3">X5P3</strain>
    </source>
</reference>
<organism evidence="2 3">
    <name type="scientific">Granulicella mallensis</name>
    <dbReference type="NCBI Taxonomy" id="940614"/>
    <lineage>
        <taxon>Bacteria</taxon>
        <taxon>Pseudomonadati</taxon>
        <taxon>Acidobacteriota</taxon>
        <taxon>Terriglobia</taxon>
        <taxon>Terriglobales</taxon>
        <taxon>Acidobacteriaceae</taxon>
        <taxon>Granulicella</taxon>
    </lineage>
</organism>
<name>A0A7W8E7Q2_9BACT</name>
<sequence length="513" mass="51707">MQQTAVKERRNLLAVFTVAAAAAVFACGCGNQYRPVVTATNPVGPAGQPSGQYAIAISNPGPDPANAATCQFLPGLLTFVDVSGDTVLSTPNILQLPTLSPALPSPCGAPTPVNPNMFALNAAGATTTSGSTTVSTSGYVVNPQGSFNEFPLGNPTTLLTQDVVQTALSEGANPISMSAISVGTAGETVFVTQAGTLPSVGASIAALSVSPTPSLLQPINLPPGQIPGYVVGADGTQRVYAISQDASGNGEVSSIEGTQLATSATIPVGTNPVYGVMTPDTRRAFILNQGSNNISVINVVNNAPDTGVQVPNSSVGTIPLAVGTNPVWADLSTINSQLAVLSKGDGTTPGTLTIINIPLCNIASPTGNPNCNPANPTDASNFGMVLGTVSVGVNPSMVSVLSDGTKAYVVNNTDPVHCAATEGSVSVVSLSSFTVTATICGITTPLASDPNANPTLVHGHPATIASTAGKPTGKVYVTSPDSEDLTIIRTDDNTVETHITLQGVGIRVLTTQR</sequence>
<dbReference type="PANTHER" id="PTHR47197:SF3">
    <property type="entry name" value="DIHYDRO-HEME D1 DEHYDROGENASE"/>
    <property type="match status" value="1"/>
</dbReference>
<comment type="caution">
    <text evidence="2">The sequence shown here is derived from an EMBL/GenBank/DDBJ whole genome shotgun (WGS) entry which is preliminary data.</text>
</comment>
<gene>
    <name evidence="2" type="ORF">HDF15_000292</name>
</gene>
<dbReference type="Proteomes" id="UP000584867">
    <property type="component" value="Unassembled WGS sequence"/>
</dbReference>
<dbReference type="PANTHER" id="PTHR47197">
    <property type="entry name" value="PROTEIN NIRF"/>
    <property type="match status" value="1"/>
</dbReference>
<feature type="chain" id="PRO_5030961060" evidence="1">
    <location>
        <begin position="27"/>
        <end position="513"/>
    </location>
</feature>
<dbReference type="AlphaFoldDB" id="A0A7W8E7Q2"/>